<accession>A0A249PEY9</accession>
<reference evidence="2 3" key="1">
    <citation type="submission" date="2017-08" db="EMBL/GenBank/DDBJ databases">
        <title>Multipartite genome sequences of Sinorhizobium species nodulating soybeans.</title>
        <authorList>
            <person name="Tian C.F."/>
        </authorList>
    </citation>
    <scope>NUCLEOTIDE SEQUENCE [LARGE SCALE GENOMIC DNA]</scope>
    <source>
        <strain evidence="2 3">CCBAU 05684</strain>
    </source>
</reference>
<feature type="region of interest" description="Disordered" evidence="1">
    <location>
        <begin position="1"/>
        <end position="58"/>
    </location>
</feature>
<evidence type="ECO:0000256" key="1">
    <source>
        <dbReference type="SAM" id="MobiDB-lite"/>
    </source>
</evidence>
<protein>
    <submittedName>
        <fullName evidence="2">Uncharacterized protein</fullName>
    </submittedName>
</protein>
<dbReference type="EMBL" id="CP023067">
    <property type="protein sequence ID" value="ASY64520.1"/>
    <property type="molecule type" value="Genomic_DNA"/>
</dbReference>
<evidence type="ECO:0000313" key="3">
    <source>
        <dbReference type="Proteomes" id="UP000217211"/>
    </source>
</evidence>
<name>A0A249PEY9_9HYPH</name>
<dbReference type="Proteomes" id="UP000217211">
    <property type="component" value="Chromosome"/>
</dbReference>
<organism evidence="2 3">
    <name type="scientific">Sinorhizobium sojae CCBAU 05684</name>
    <dbReference type="NCBI Taxonomy" id="716928"/>
    <lineage>
        <taxon>Bacteria</taxon>
        <taxon>Pseudomonadati</taxon>
        <taxon>Pseudomonadota</taxon>
        <taxon>Alphaproteobacteria</taxon>
        <taxon>Hyphomicrobiales</taxon>
        <taxon>Rhizobiaceae</taxon>
        <taxon>Sinorhizobium/Ensifer group</taxon>
        <taxon>Sinorhizobium</taxon>
    </lineage>
</organism>
<evidence type="ECO:0000313" key="2">
    <source>
        <dbReference type="EMBL" id="ASY64520.1"/>
    </source>
</evidence>
<gene>
    <name evidence="2" type="ORF">SJ05684_c30960</name>
</gene>
<keyword evidence="3" id="KW-1185">Reference proteome</keyword>
<dbReference type="AlphaFoldDB" id="A0A249PEY9"/>
<dbReference type="KEGG" id="esj:SJ05684_c30960"/>
<sequence length="58" mass="6388">MSPPHSNTRLTRRFRPSPWPSPRRPGEGLKRRSQPPYPRLRGEGASIPACGEKVPAGG</sequence>
<proteinExistence type="predicted"/>